<dbReference type="GO" id="GO:0003700">
    <property type="term" value="F:DNA-binding transcription factor activity"/>
    <property type="evidence" value="ECO:0007669"/>
    <property type="project" value="TreeGrafter"/>
</dbReference>
<dbReference type="Pfam" id="PF13545">
    <property type="entry name" value="HTH_Crp_2"/>
    <property type="match status" value="1"/>
</dbReference>
<dbReference type="OrthoDB" id="6881322at2"/>
<dbReference type="PANTHER" id="PTHR24567">
    <property type="entry name" value="CRP FAMILY TRANSCRIPTIONAL REGULATORY PROTEIN"/>
    <property type="match status" value="1"/>
</dbReference>
<dbReference type="GO" id="GO:0016301">
    <property type="term" value="F:kinase activity"/>
    <property type="evidence" value="ECO:0007669"/>
    <property type="project" value="UniProtKB-KW"/>
</dbReference>
<dbReference type="InterPro" id="IPR014710">
    <property type="entry name" value="RmlC-like_jellyroll"/>
</dbReference>
<feature type="domain" description="HTH crp-type" evidence="5">
    <location>
        <begin position="158"/>
        <end position="232"/>
    </location>
</feature>
<keyword evidence="3" id="KW-0804">Transcription</keyword>
<keyword evidence="1" id="KW-0805">Transcription regulation</keyword>
<keyword evidence="6" id="KW-0418">Kinase</keyword>
<dbReference type="SUPFAM" id="SSF51206">
    <property type="entry name" value="cAMP-binding domain-like"/>
    <property type="match status" value="1"/>
</dbReference>
<dbReference type="RefSeq" id="WP_092834750.1">
    <property type="nucleotide sequence ID" value="NZ_CP028290.1"/>
</dbReference>
<evidence type="ECO:0000256" key="3">
    <source>
        <dbReference type="ARBA" id="ARBA00023163"/>
    </source>
</evidence>
<dbReference type="InterPro" id="IPR000595">
    <property type="entry name" value="cNMP-bd_dom"/>
</dbReference>
<dbReference type="Gene3D" id="1.10.10.10">
    <property type="entry name" value="Winged helix-like DNA-binding domain superfamily/Winged helix DNA-binding domain"/>
    <property type="match status" value="1"/>
</dbReference>
<evidence type="ECO:0000259" key="4">
    <source>
        <dbReference type="PROSITE" id="PS50042"/>
    </source>
</evidence>
<accession>A0A1H0SRF0</accession>
<organism evidence="6 7">
    <name type="scientific">Paracidovorax cattleyae</name>
    <dbReference type="NCBI Taxonomy" id="80868"/>
    <lineage>
        <taxon>Bacteria</taxon>
        <taxon>Pseudomonadati</taxon>
        <taxon>Pseudomonadota</taxon>
        <taxon>Betaproteobacteria</taxon>
        <taxon>Burkholderiales</taxon>
        <taxon>Comamonadaceae</taxon>
        <taxon>Paracidovorax</taxon>
    </lineage>
</organism>
<feature type="domain" description="Cyclic nucleotide-binding" evidence="4">
    <location>
        <begin position="20"/>
        <end position="108"/>
    </location>
</feature>
<evidence type="ECO:0000313" key="7">
    <source>
        <dbReference type="Proteomes" id="UP000199317"/>
    </source>
</evidence>
<dbReference type="SMART" id="SM00100">
    <property type="entry name" value="cNMP"/>
    <property type="match status" value="1"/>
</dbReference>
<dbReference type="EMBL" id="FNJL01000013">
    <property type="protein sequence ID" value="SDP43808.1"/>
    <property type="molecule type" value="Genomic_DNA"/>
</dbReference>
<dbReference type="InterPro" id="IPR018490">
    <property type="entry name" value="cNMP-bd_dom_sf"/>
</dbReference>
<dbReference type="InterPro" id="IPR012318">
    <property type="entry name" value="HTH_CRP"/>
</dbReference>
<dbReference type="InterPro" id="IPR036388">
    <property type="entry name" value="WH-like_DNA-bd_sf"/>
</dbReference>
<dbReference type="SUPFAM" id="SSF46785">
    <property type="entry name" value="Winged helix' DNA-binding domain"/>
    <property type="match status" value="1"/>
</dbReference>
<dbReference type="Pfam" id="PF00027">
    <property type="entry name" value="cNMP_binding"/>
    <property type="match status" value="1"/>
</dbReference>
<name>A0A1H0SRF0_9BURK</name>
<keyword evidence="7" id="KW-1185">Reference proteome</keyword>
<evidence type="ECO:0000313" key="6">
    <source>
        <dbReference type="EMBL" id="SDP43808.1"/>
    </source>
</evidence>
<dbReference type="CDD" id="cd00038">
    <property type="entry name" value="CAP_ED"/>
    <property type="match status" value="1"/>
</dbReference>
<dbReference type="PROSITE" id="PS50042">
    <property type="entry name" value="CNMP_BINDING_3"/>
    <property type="match status" value="1"/>
</dbReference>
<dbReference type="Proteomes" id="UP000199317">
    <property type="component" value="Unassembled WGS sequence"/>
</dbReference>
<evidence type="ECO:0000256" key="1">
    <source>
        <dbReference type="ARBA" id="ARBA00023015"/>
    </source>
</evidence>
<dbReference type="GO" id="GO:0003677">
    <property type="term" value="F:DNA binding"/>
    <property type="evidence" value="ECO:0007669"/>
    <property type="project" value="UniProtKB-KW"/>
</dbReference>
<proteinExistence type="predicted"/>
<dbReference type="AlphaFoldDB" id="A0A1H0SRF0"/>
<dbReference type="GO" id="GO:0005829">
    <property type="term" value="C:cytosol"/>
    <property type="evidence" value="ECO:0007669"/>
    <property type="project" value="TreeGrafter"/>
</dbReference>
<protein>
    <submittedName>
        <fullName evidence="6">cAMP-binding domain of CRP or a regulatory subunit of cAMP-dependent protein kinases</fullName>
    </submittedName>
</protein>
<dbReference type="SMART" id="SM00419">
    <property type="entry name" value="HTH_CRP"/>
    <property type="match status" value="1"/>
</dbReference>
<evidence type="ECO:0000256" key="2">
    <source>
        <dbReference type="ARBA" id="ARBA00023125"/>
    </source>
</evidence>
<dbReference type="PANTHER" id="PTHR24567:SF74">
    <property type="entry name" value="HTH-TYPE TRANSCRIPTIONAL REGULATOR ARCR"/>
    <property type="match status" value="1"/>
</dbReference>
<dbReference type="PROSITE" id="PS51063">
    <property type="entry name" value="HTH_CRP_2"/>
    <property type="match status" value="1"/>
</dbReference>
<dbReference type="Gene3D" id="2.60.120.10">
    <property type="entry name" value="Jelly Rolls"/>
    <property type="match status" value="1"/>
</dbReference>
<dbReference type="InterPro" id="IPR036390">
    <property type="entry name" value="WH_DNA-bd_sf"/>
</dbReference>
<dbReference type="InterPro" id="IPR050397">
    <property type="entry name" value="Env_Response_Regulators"/>
</dbReference>
<evidence type="ECO:0000259" key="5">
    <source>
        <dbReference type="PROSITE" id="PS51063"/>
    </source>
</evidence>
<sequence length="239" mass="25801">MPDTLTSAADHLATLASGRWFAALPPELAGALAGMARMRALQPGQALFLRGDPPCGLYAVVRGAIDISGMGGSDPQTRAALLTRLEPPAWFGEIAVFDRAARTHDAHAAEPGTLLLHVPQAPLLAWLAQHPEHWRALGMLLADKLRTAFVALEELALLPAPRRLARRLVLMAEGYGQWAGEGRSRRLLSLSQEQLALMLALSRQTTNQILRDLQARGLLRMHRGGIEILDLAGLRSACG</sequence>
<gene>
    <name evidence="6" type="ORF">SAMN04489708_11311</name>
</gene>
<reference evidence="7" key="1">
    <citation type="submission" date="2016-10" db="EMBL/GenBank/DDBJ databases">
        <authorList>
            <person name="Varghese N."/>
            <person name="Submissions S."/>
        </authorList>
    </citation>
    <scope>NUCLEOTIDE SEQUENCE [LARGE SCALE GENOMIC DNA]</scope>
    <source>
        <strain evidence="7">DSM 17101</strain>
    </source>
</reference>
<keyword evidence="2" id="KW-0238">DNA-binding</keyword>
<keyword evidence="6" id="KW-0808">Transferase</keyword>